<keyword evidence="2" id="KW-1185">Reference proteome</keyword>
<dbReference type="Pfam" id="PF13707">
    <property type="entry name" value="RloB"/>
    <property type="match status" value="1"/>
</dbReference>
<accession>A0ABS2MNC6</accession>
<name>A0ABS2MNC6_9FIRM</name>
<evidence type="ECO:0008006" key="3">
    <source>
        <dbReference type="Google" id="ProtNLM"/>
    </source>
</evidence>
<evidence type="ECO:0000313" key="2">
    <source>
        <dbReference type="Proteomes" id="UP000767854"/>
    </source>
</evidence>
<dbReference type="RefSeq" id="WP_204661717.1">
    <property type="nucleotide sequence ID" value="NZ_JAFBDT010000002.1"/>
</dbReference>
<dbReference type="Proteomes" id="UP000767854">
    <property type="component" value="Unassembled WGS sequence"/>
</dbReference>
<gene>
    <name evidence="1" type="ORF">JOC49_000425</name>
</gene>
<evidence type="ECO:0000313" key="1">
    <source>
        <dbReference type="EMBL" id="MBM7560911.1"/>
    </source>
</evidence>
<protein>
    <recommendedName>
        <fullName evidence="3">RloB domain-containing protein</fullName>
    </recommendedName>
</protein>
<organism evidence="1 2">
    <name type="scientific">Fusibacter tunisiensis</name>
    <dbReference type="NCBI Taxonomy" id="1008308"/>
    <lineage>
        <taxon>Bacteria</taxon>
        <taxon>Bacillati</taxon>
        <taxon>Bacillota</taxon>
        <taxon>Clostridia</taxon>
        <taxon>Eubacteriales</taxon>
        <taxon>Eubacteriales Family XII. Incertae Sedis</taxon>
        <taxon>Fusibacter</taxon>
    </lineage>
</organism>
<comment type="caution">
    <text evidence="1">The sequence shown here is derived from an EMBL/GenBank/DDBJ whole genome shotgun (WGS) entry which is preliminary data.</text>
</comment>
<reference evidence="1 2" key="1">
    <citation type="submission" date="2021-01" db="EMBL/GenBank/DDBJ databases">
        <title>Genomic Encyclopedia of Type Strains, Phase IV (KMG-IV): sequencing the most valuable type-strain genomes for metagenomic binning, comparative biology and taxonomic classification.</title>
        <authorList>
            <person name="Goeker M."/>
        </authorList>
    </citation>
    <scope>NUCLEOTIDE SEQUENCE [LARGE SCALE GENOMIC DNA]</scope>
    <source>
        <strain evidence="1 2">DSM 24436</strain>
    </source>
</reference>
<dbReference type="InterPro" id="IPR025591">
    <property type="entry name" value="RloB"/>
</dbReference>
<dbReference type="EMBL" id="JAFBDT010000002">
    <property type="protein sequence ID" value="MBM7560911.1"/>
    <property type="molecule type" value="Genomic_DNA"/>
</dbReference>
<sequence length="227" mass="27031">MADQIFKKRQGEKRKRKEATRQIQPYRYLIVCEGSKTEPNYFEGIREQIHKKYGRKVRVSKINAERIEIDGTGRNTEDLVKYAIRKRRDAEIPYGHVWCVFDRDSFTDQQFNNAIVCCKSNNIGAAWSNESIELWFLLHFEYLNTGISREQYVEKLNRYFELYNINQGKYEKNIPDIYKNLVKFGSLDNAIKNARKLTKMYNDEDTSANRNPSTMVYQLVEELFEYL</sequence>
<proteinExistence type="predicted"/>